<evidence type="ECO:0000256" key="2">
    <source>
        <dbReference type="ARBA" id="ARBA00023136"/>
    </source>
</evidence>
<dbReference type="Gene3D" id="2.60.40.1120">
    <property type="entry name" value="Carboxypeptidase-like, regulatory domain"/>
    <property type="match status" value="1"/>
</dbReference>
<evidence type="ECO:0000259" key="4">
    <source>
        <dbReference type="Pfam" id="PF07715"/>
    </source>
</evidence>
<protein>
    <submittedName>
        <fullName evidence="5">TonB-dependent receptor plug domain-containing protein</fullName>
    </submittedName>
</protein>
<dbReference type="SUPFAM" id="SSF49464">
    <property type="entry name" value="Carboxypeptidase regulatory domain-like"/>
    <property type="match status" value="1"/>
</dbReference>
<keyword evidence="6" id="KW-1185">Reference proteome</keyword>
<evidence type="ECO:0000256" key="3">
    <source>
        <dbReference type="ARBA" id="ARBA00023237"/>
    </source>
</evidence>
<evidence type="ECO:0000313" key="5">
    <source>
        <dbReference type="EMBL" id="MVT09783.1"/>
    </source>
</evidence>
<reference evidence="5 6" key="1">
    <citation type="submission" date="2019-12" db="EMBL/GenBank/DDBJ databases">
        <title>Chitinophaga sp. strain ysch24 (GDMCC 1.1355), whole genome shotgun sequence.</title>
        <authorList>
            <person name="Zhang X."/>
        </authorList>
    </citation>
    <scope>NUCLEOTIDE SEQUENCE [LARGE SCALE GENOMIC DNA]</scope>
    <source>
        <strain evidence="6">ysch24</strain>
    </source>
</reference>
<dbReference type="SUPFAM" id="SSF56935">
    <property type="entry name" value="Porins"/>
    <property type="match status" value="1"/>
</dbReference>
<keyword evidence="3" id="KW-0998">Cell outer membrane</keyword>
<accession>A0A7K1U5Y4</accession>
<dbReference type="AlphaFoldDB" id="A0A7K1U5Y4"/>
<sequence length="874" mass="98841">MSLGKILLGVLFICLPGQVFGWDWRTKVTVVLKDRPLEEVCGLLEKEYGIRFSYSRNIVDLSRRITVNIHNKPLKKALEEIFDPYNIRFARIGEQIVLTEIKHPVYTVSGYVQDIRTGEKLIGATIYSPRQEAGTITNQYGFFSLTLARDTSSLWVSYIGYVPQRLAVKGVGKSQVSVVLTPKNSLPEIVVTDSVYARSQTNLLTGRMSVSPADVKSMPRLLGEADVMRAIVALPGVSGGIDGGGALNVRGGSPDQNLVLLDGTPVFSASHLFGIFSVFNPDIVKDAAFYKGAFPARYGGRLSSVVDISLKDGDMKQYHGEAAIGLIAAKAMVEGPIKKDKTSFVVSGRRSYTDLLEDNLFNSTSENGDENRAYVYFYDANLKVNHIFSERDRIHFSVYTGQDKLVLNRASGVSQQDTVYETTKTRFSWGNYTGTLRWNHVFNPKLFANTTGNYSQYYFYTDYSYNYKPVSREDTIKLFGKYYSRMQDAVIRMDLEYRPGPNHTFKFGGGAITHIFTPGVSRFEDKGSGEKTVDTSYGAGSTVGGEVLLYAEDEWKVLPSLQMNIGLHTSGFLVQRTFYGTLQPRLGAIYRLPKNWSLKASYTHMTQYLHLLTSGGIDSPTDLWVPSTGKVRPMYSRQASAGVFKTTNNRMYTFSLESYYKIMDHVIEYKEYTPFINTSPGNWDDKVVSGRGRSYGGEIMLEKKKGTTRGWIGYTLSWSERRFPGVNGGTYFPYKYDRRHDLELVLNQRLGKHWDLSASWEYTSGLPLTLPTGSYEGVGDGSPYDFPDNVPILDWMGKRNQYRTQSMHRLDISATYSKKKKWWVKSWTFSLYNAYNQHNPFFFVIVTDRKKQERYLSEISILPILPSVTYSVKF</sequence>
<dbReference type="EMBL" id="WRXN01000006">
    <property type="protein sequence ID" value="MVT09783.1"/>
    <property type="molecule type" value="Genomic_DNA"/>
</dbReference>
<evidence type="ECO:0000313" key="6">
    <source>
        <dbReference type="Proteomes" id="UP000461730"/>
    </source>
</evidence>
<dbReference type="InterPro" id="IPR012910">
    <property type="entry name" value="Plug_dom"/>
</dbReference>
<keyword evidence="5" id="KW-0675">Receptor</keyword>
<dbReference type="RefSeq" id="WP_157307221.1">
    <property type="nucleotide sequence ID" value="NZ_WRXN01000006.1"/>
</dbReference>
<comment type="subcellular location">
    <subcellularLocation>
        <location evidence="1">Cell outer membrane</location>
    </subcellularLocation>
</comment>
<organism evidence="5 6">
    <name type="scientific">Chitinophaga tropicalis</name>
    <dbReference type="NCBI Taxonomy" id="2683588"/>
    <lineage>
        <taxon>Bacteria</taxon>
        <taxon>Pseudomonadati</taxon>
        <taxon>Bacteroidota</taxon>
        <taxon>Chitinophagia</taxon>
        <taxon>Chitinophagales</taxon>
        <taxon>Chitinophagaceae</taxon>
        <taxon>Chitinophaga</taxon>
    </lineage>
</organism>
<comment type="caution">
    <text evidence="5">The sequence shown here is derived from an EMBL/GenBank/DDBJ whole genome shotgun (WGS) entry which is preliminary data.</text>
</comment>
<dbReference type="Proteomes" id="UP000461730">
    <property type="component" value="Unassembled WGS sequence"/>
</dbReference>
<dbReference type="Pfam" id="PF13715">
    <property type="entry name" value="CarbopepD_reg_2"/>
    <property type="match status" value="1"/>
</dbReference>
<dbReference type="GO" id="GO:0009279">
    <property type="term" value="C:cell outer membrane"/>
    <property type="evidence" value="ECO:0007669"/>
    <property type="project" value="UniProtKB-SubCell"/>
</dbReference>
<name>A0A7K1U5Y4_9BACT</name>
<feature type="domain" description="TonB-dependent receptor plug" evidence="4">
    <location>
        <begin position="221"/>
        <end position="301"/>
    </location>
</feature>
<dbReference type="Gene3D" id="2.170.130.10">
    <property type="entry name" value="TonB-dependent receptor, plug domain"/>
    <property type="match status" value="1"/>
</dbReference>
<dbReference type="Gene3D" id="2.40.170.20">
    <property type="entry name" value="TonB-dependent receptor, beta-barrel domain"/>
    <property type="match status" value="1"/>
</dbReference>
<gene>
    <name evidence="5" type="ORF">GO493_16045</name>
</gene>
<evidence type="ECO:0000256" key="1">
    <source>
        <dbReference type="ARBA" id="ARBA00004442"/>
    </source>
</evidence>
<dbReference type="InterPro" id="IPR008969">
    <property type="entry name" value="CarboxyPept-like_regulatory"/>
</dbReference>
<keyword evidence="2" id="KW-0472">Membrane</keyword>
<dbReference type="Gene3D" id="3.55.50.30">
    <property type="match status" value="1"/>
</dbReference>
<dbReference type="InterPro" id="IPR036942">
    <property type="entry name" value="Beta-barrel_TonB_sf"/>
</dbReference>
<proteinExistence type="predicted"/>
<dbReference type="Pfam" id="PF07715">
    <property type="entry name" value="Plug"/>
    <property type="match status" value="1"/>
</dbReference>
<dbReference type="InterPro" id="IPR037066">
    <property type="entry name" value="Plug_dom_sf"/>
</dbReference>